<protein>
    <submittedName>
        <fullName evidence="2">Uncharacterized protein</fullName>
    </submittedName>
</protein>
<evidence type="ECO:0000256" key="1">
    <source>
        <dbReference type="SAM" id="MobiDB-lite"/>
    </source>
</evidence>
<dbReference type="EMBL" id="JABMIG020000099">
    <property type="protein sequence ID" value="KAL3792661.1"/>
    <property type="molecule type" value="Genomic_DNA"/>
</dbReference>
<gene>
    <name evidence="2" type="ORF">HJC23_009389</name>
</gene>
<reference evidence="2 3" key="1">
    <citation type="journal article" date="2020" name="G3 (Bethesda)">
        <title>Improved Reference Genome for Cyclotella cryptica CCMP332, a Model for Cell Wall Morphogenesis, Salinity Adaptation, and Lipid Production in Diatoms (Bacillariophyta).</title>
        <authorList>
            <person name="Roberts W.R."/>
            <person name="Downey K.M."/>
            <person name="Ruck E.C."/>
            <person name="Traller J.C."/>
            <person name="Alverson A.J."/>
        </authorList>
    </citation>
    <scope>NUCLEOTIDE SEQUENCE [LARGE SCALE GENOMIC DNA]</scope>
    <source>
        <strain evidence="2 3">CCMP332</strain>
    </source>
</reference>
<sequence>MSSIALPPLPSARAKAIENKIQQSVTLQTALETHGGDAQKTSPVVSTANVKATTEPTHNSTHSNNEPSETNKDVTSQQIRERTKYLQSLHRKEQQAFGTLPPLDSNLPCEAMHEYIATTSAFLNSYVADVNAALEGTSHKLSVLEKQMSLLEGRLASIPGLIEEEKSGDLGAVQEADEGDELTSQ</sequence>
<dbReference type="Proteomes" id="UP001516023">
    <property type="component" value="Unassembled WGS sequence"/>
</dbReference>
<proteinExistence type="predicted"/>
<name>A0ABD3PZ66_9STRA</name>
<evidence type="ECO:0000313" key="3">
    <source>
        <dbReference type="Proteomes" id="UP001516023"/>
    </source>
</evidence>
<feature type="compositionally biased region" description="Acidic residues" evidence="1">
    <location>
        <begin position="175"/>
        <end position="185"/>
    </location>
</feature>
<evidence type="ECO:0000313" key="2">
    <source>
        <dbReference type="EMBL" id="KAL3792661.1"/>
    </source>
</evidence>
<dbReference type="AlphaFoldDB" id="A0ABD3PZ66"/>
<organism evidence="2 3">
    <name type="scientific">Cyclotella cryptica</name>
    <dbReference type="NCBI Taxonomy" id="29204"/>
    <lineage>
        <taxon>Eukaryota</taxon>
        <taxon>Sar</taxon>
        <taxon>Stramenopiles</taxon>
        <taxon>Ochrophyta</taxon>
        <taxon>Bacillariophyta</taxon>
        <taxon>Coscinodiscophyceae</taxon>
        <taxon>Thalassiosirophycidae</taxon>
        <taxon>Stephanodiscales</taxon>
        <taxon>Stephanodiscaceae</taxon>
        <taxon>Cyclotella</taxon>
    </lineage>
</organism>
<comment type="caution">
    <text evidence="2">The sequence shown here is derived from an EMBL/GenBank/DDBJ whole genome shotgun (WGS) entry which is preliminary data.</text>
</comment>
<feature type="compositionally biased region" description="Polar residues" evidence="1">
    <location>
        <begin position="39"/>
        <end position="78"/>
    </location>
</feature>
<keyword evidence="3" id="KW-1185">Reference proteome</keyword>
<feature type="region of interest" description="Disordered" evidence="1">
    <location>
        <begin position="162"/>
        <end position="185"/>
    </location>
</feature>
<dbReference type="InterPro" id="IPR019309">
    <property type="entry name" value="WASHC3"/>
</dbReference>
<accession>A0ABD3PZ66</accession>
<feature type="region of interest" description="Disordered" evidence="1">
    <location>
        <begin position="32"/>
        <end position="79"/>
    </location>
</feature>
<dbReference type="Pfam" id="PF10152">
    <property type="entry name" value="CCDC53"/>
    <property type="match status" value="1"/>
</dbReference>